<dbReference type="InterPro" id="IPR000182">
    <property type="entry name" value="GNAT_dom"/>
</dbReference>
<dbReference type="InterPro" id="IPR016181">
    <property type="entry name" value="Acyl_CoA_acyltransferase"/>
</dbReference>
<dbReference type="InterPro" id="IPR050832">
    <property type="entry name" value="Bact_Acetyltransf"/>
</dbReference>
<name>A0A6G9YG40_9NOCA</name>
<accession>A0A6G9YG40</accession>
<sequence>MNTIEVRPASDAELPAVADLRWRWAAENQGRPATTYDEFIQWFVEWAQRNTEGHRCLVAVRDETVLGMAWLATTPRVPSPLALVRASGDVQCVYVCPEYRNSGIGGRLVDGILALAESLGLKRVTVHSSERAVRAYTRSGFTASPQLLQADPRNH</sequence>
<dbReference type="RefSeq" id="WP_167474758.1">
    <property type="nucleotide sequence ID" value="NZ_CP046172.1"/>
</dbReference>
<dbReference type="SUPFAM" id="SSF55729">
    <property type="entry name" value="Acyl-CoA N-acyltransferases (Nat)"/>
    <property type="match status" value="1"/>
</dbReference>
<dbReference type="PROSITE" id="PS51186">
    <property type="entry name" value="GNAT"/>
    <property type="match status" value="1"/>
</dbReference>
<evidence type="ECO:0000259" key="3">
    <source>
        <dbReference type="PROSITE" id="PS51186"/>
    </source>
</evidence>
<dbReference type="AlphaFoldDB" id="A0A6G9YG40"/>
<dbReference type="PANTHER" id="PTHR43877">
    <property type="entry name" value="AMINOALKYLPHOSPHONATE N-ACETYLTRANSFERASE-RELATED-RELATED"/>
    <property type="match status" value="1"/>
</dbReference>
<organism evidence="4 5">
    <name type="scientific">Nocardia arthritidis</name>
    <dbReference type="NCBI Taxonomy" id="228602"/>
    <lineage>
        <taxon>Bacteria</taxon>
        <taxon>Bacillati</taxon>
        <taxon>Actinomycetota</taxon>
        <taxon>Actinomycetes</taxon>
        <taxon>Mycobacteriales</taxon>
        <taxon>Nocardiaceae</taxon>
        <taxon>Nocardia</taxon>
    </lineage>
</organism>
<reference evidence="4 5" key="1">
    <citation type="journal article" date="2019" name="ACS Chem. Biol.">
        <title>Identification and Mobilization of a Cryptic Antibiotic Biosynthesis Gene Locus from a Human-Pathogenic Nocardia Isolate.</title>
        <authorList>
            <person name="Herisse M."/>
            <person name="Ishida K."/>
            <person name="Porter J.L."/>
            <person name="Howden B."/>
            <person name="Hertweck C."/>
            <person name="Stinear T.P."/>
            <person name="Pidot S.J."/>
        </authorList>
    </citation>
    <scope>NUCLEOTIDE SEQUENCE [LARGE SCALE GENOMIC DNA]</scope>
    <source>
        <strain evidence="4 5">AUSMDU00012717</strain>
    </source>
</reference>
<dbReference type="Gene3D" id="3.40.630.30">
    <property type="match status" value="1"/>
</dbReference>
<protein>
    <submittedName>
        <fullName evidence="4">GNAT family N-acetyltransferase</fullName>
    </submittedName>
</protein>
<keyword evidence="1 4" id="KW-0808">Transferase</keyword>
<evidence type="ECO:0000313" key="5">
    <source>
        <dbReference type="Proteomes" id="UP000503540"/>
    </source>
</evidence>
<evidence type="ECO:0000313" key="4">
    <source>
        <dbReference type="EMBL" id="QIS12016.1"/>
    </source>
</evidence>
<keyword evidence="5" id="KW-1185">Reference proteome</keyword>
<evidence type="ECO:0000256" key="2">
    <source>
        <dbReference type="ARBA" id="ARBA00023315"/>
    </source>
</evidence>
<dbReference type="KEGG" id="nah:F5544_20765"/>
<dbReference type="Pfam" id="PF00583">
    <property type="entry name" value="Acetyltransf_1"/>
    <property type="match status" value="1"/>
</dbReference>
<gene>
    <name evidence="4" type="ORF">F5544_20765</name>
</gene>
<dbReference type="Proteomes" id="UP000503540">
    <property type="component" value="Chromosome"/>
</dbReference>
<dbReference type="CDD" id="cd04301">
    <property type="entry name" value="NAT_SF"/>
    <property type="match status" value="1"/>
</dbReference>
<proteinExistence type="predicted"/>
<evidence type="ECO:0000256" key="1">
    <source>
        <dbReference type="ARBA" id="ARBA00022679"/>
    </source>
</evidence>
<keyword evidence="2" id="KW-0012">Acyltransferase</keyword>
<dbReference type="GO" id="GO:0016747">
    <property type="term" value="F:acyltransferase activity, transferring groups other than amino-acyl groups"/>
    <property type="evidence" value="ECO:0007669"/>
    <property type="project" value="InterPro"/>
</dbReference>
<feature type="domain" description="N-acetyltransferase" evidence="3">
    <location>
        <begin position="4"/>
        <end position="155"/>
    </location>
</feature>
<dbReference type="EMBL" id="CP046172">
    <property type="protein sequence ID" value="QIS12016.1"/>
    <property type="molecule type" value="Genomic_DNA"/>
</dbReference>